<gene>
    <name evidence="2" type="ORF">CCMP2556_LOCUS9342</name>
</gene>
<protein>
    <submittedName>
        <fullName evidence="2">Uncharacterized protein</fullName>
    </submittedName>
</protein>
<evidence type="ECO:0000313" key="3">
    <source>
        <dbReference type="Proteomes" id="UP001642484"/>
    </source>
</evidence>
<dbReference type="EMBL" id="CAXAMN010004335">
    <property type="protein sequence ID" value="CAK9008687.1"/>
    <property type="molecule type" value="Genomic_DNA"/>
</dbReference>
<evidence type="ECO:0000256" key="1">
    <source>
        <dbReference type="SAM" id="MobiDB-lite"/>
    </source>
</evidence>
<proteinExistence type="predicted"/>
<evidence type="ECO:0000313" key="2">
    <source>
        <dbReference type="EMBL" id="CAK9008687.1"/>
    </source>
</evidence>
<feature type="region of interest" description="Disordered" evidence="1">
    <location>
        <begin position="657"/>
        <end position="697"/>
    </location>
</feature>
<organism evidence="2 3">
    <name type="scientific">Durusdinium trenchii</name>
    <dbReference type="NCBI Taxonomy" id="1381693"/>
    <lineage>
        <taxon>Eukaryota</taxon>
        <taxon>Sar</taxon>
        <taxon>Alveolata</taxon>
        <taxon>Dinophyceae</taxon>
        <taxon>Suessiales</taxon>
        <taxon>Symbiodiniaceae</taxon>
        <taxon>Durusdinium</taxon>
    </lineage>
</organism>
<dbReference type="Proteomes" id="UP001642484">
    <property type="component" value="Unassembled WGS sequence"/>
</dbReference>
<accession>A0ABP0J2W5</accession>
<reference evidence="2 3" key="1">
    <citation type="submission" date="2024-02" db="EMBL/GenBank/DDBJ databases">
        <authorList>
            <person name="Chen Y."/>
            <person name="Shah S."/>
            <person name="Dougan E. K."/>
            <person name="Thang M."/>
            <person name="Chan C."/>
        </authorList>
    </citation>
    <scope>NUCLEOTIDE SEQUENCE [LARGE SCALE GENOMIC DNA]</scope>
</reference>
<feature type="region of interest" description="Disordered" evidence="1">
    <location>
        <begin position="454"/>
        <end position="489"/>
    </location>
</feature>
<name>A0ABP0J2W5_9DINO</name>
<sequence length="785" mass="87024">MEDYRPEKAPHQVYKVMDLIQELSTWGEDKKLPIAQSEEEAARTFSEGGLRRRIRTRDMSAAASEAAPLRFSGENEDGREYKRWKTWVKNKLLTLDKLPETARGAYIYTLLAGKALEAVEHLDPGDYQKKDGDQVLWSLLDKRFPQLEVVDELGEILGEVFNLRSQEGETMKQWAARASELFDRCHRKTGVQFPDEARGWLLLHRANLSEEQKAVVISRARGDLKRESIAAALRSCYPDLVVGKRRTAVALAEETMDDPTEPHDAWEEDFSDVERLLEDHQSSADWAADTEAYNEAEAAGEWTPDEVMLVSSPGFGVLDSGCGRTVVGASTLQSFEKLWSQRGWTVPSKISEVHQFKFGNGDVETSHYSVQMPVILANRRGVIRAAVIKGDAPLLVSRSALKSLGASLDFQKDCLNVFGQSVPLKTNGAGQYVVDLLSPKETLAADFTEVMTLEPHPHPANRSPEAPEADTPLTLEPSASPAADEKRKVEDDLINDTPSLLILYGLQLPESDRYIRKSTRLLVSHEDMSSLGLTCDQTGTHQCHDVIAGSAPGVPRISTFAGAYPVKFVQAVLNTIPQFQLDRSKATSSCECIAHVEVINEEVPDASWTEILAAGQELLTKVKEEGSVHLLLNALMEHETSEFEFVPSAGYSLDSGAMNDSSKRRLTADSSQAPHVHSQRPIVKMSSQDQGSIPLPKGITSMDHWGKTLITSGKLSKQNLSYEDLASSPETDLVNYSRWLMAQKDRANMSPPIKDLIAYLLAYTELAEGSTERFPDSTIPRKFKS</sequence>
<keyword evidence="3" id="KW-1185">Reference proteome</keyword>
<comment type="caution">
    <text evidence="2">The sequence shown here is derived from an EMBL/GenBank/DDBJ whole genome shotgun (WGS) entry which is preliminary data.</text>
</comment>